<comment type="caution">
    <text evidence="1">The sequence shown here is derived from an EMBL/GenBank/DDBJ whole genome shotgun (WGS) entry which is preliminary data.</text>
</comment>
<evidence type="ECO:0000313" key="2">
    <source>
        <dbReference type="Proteomes" id="UP000789570"/>
    </source>
</evidence>
<gene>
    <name evidence="1" type="ORF">FCALED_LOCUS4348</name>
</gene>
<dbReference type="EMBL" id="CAJVPQ010000841">
    <property type="protein sequence ID" value="CAG8514039.1"/>
    <property type="molecule type" value="Genomic_DNA"/>
</dbReference>
<name>A0A9N9A0R0_9GLOM</name>
<protein>
    <submittedName>
        <fullName evidence="1">15665_t:CDS:1</fullName>
    </submittedName>
</protein>
<dbReference type="Proteomes" id="UP000789570">
    <property type="component" value="Unassembled WGS sequence"/>
</dbReference>
<organism evidence="1 2">
    <name type="scientific">Funneliformis caledonium</name>
    <dbReference type="NCBI Taxonomy" id="1117310"/>
    <lineage>
        <taxon>Eukaryota</taxon>
        <taxon>Fungi</taxon>
        <taxon>Fungi incertae sedis</taxon>
        <taxon>Mucoromycota</taxon>
        <taxon>Glomeromycotina</taxon>
        <taxon>Glomeromycetes</taxon>
        <taxon>Glomerales</taxon>
        <taxon>Glomeraceae</taxon>
        <taxon>Funneliformis</taxon>
    </lineage>
</organism>
<accession>A0A9N9A0R0</accession>
<dbReference type="AlphaFoldDB" id="A0A9N9A0R0"/>
<proteinExistence type="predicted"/>
<sequence>MPILTRTKTQQDRFVTLSKFDLDRCYKLACAKLSEEVPFKLTKTYAQALYSPSFEDIVSINNLQAVQDIFYTKLKNNYKALNMKPQPQRLLVPLTHFPPMILIGLEVPWRMKKMGHPFISQYFLI</sequence>
<reference evidence="1" key="1">
    <citation type="submission" date="2021-06" db="EMBL/GenBank/DDBJ databases">
        <authorList>
            <person name="Kallberg Y."/>
            <person name="Tangrot J."/>
            <person name="Rosling A."/>
        </authorList>
    </citation>
    <scope>NUCLEOTIDE SEQUENCE</scope>
    <source>
        <strain evidence="1">UK204</strain>
    </source>
</reference>
<dbReference type="OrthoDB" id="2358836at2759"/>
<evidence type="ECO:0000313" key="1">
    <source>
        <dbReference type="EMBL" id="CAG8514039.1"/>
    </source>
</evidence>
<keyword evidence="2" id="KW-1185">Reference proteome</keyword>